<feature type="active site" description="Acyl-ester intermediate" evidence="7">
    <location>
        <position position="137"/>
    </location>
</feature>
<evidence type="ECO:0000256" key="3">
    <source>
        <dbReference type="ARBA" id="ARBA00022801"/>
    </source>
</evidence>
<dbReference type="GO" id="GO:0006508">
    <property type="term" value="P:proteolysis"/>
    <property type="evidence" value="ECO:0007669"/>
    <property type="project" value="InterPro"/>
</dbReference>
<dbReference type="OrthoDB" id="3663940at2"/>
<feature type="chain" id="PRO_5038699195" evidence="12">
    <location>
        <begin position="27"/>
        <end position="435"/>
    </location>
</feature>
<evidence type="ECO:0000256" key="2">
    <source>
        <dbReference type="ARBA" id="ARBA00022729"/>
    </source>
</evidence>
<dbReference type="InterPro" id="IPR018044">
    <property type="entry name" value="Peptidase_S11"/>
</dbReference>
<evidence type="ECO:0000256" key="11">
    <source>
        <dbReference type="SAM" id="Phobius"/>
    </source>
</evidence>
<keyword evidence="15" id="KW-1185">Reference proteome</keyword>
<feature type="signal peptide" evidence="12">
    <location>
        <begin position="1"/>
        <end position="26"/>
    </location>
</feature>
<keyword evidence="14" id="KW-0121">Carboxypeptidase</keyword>
<dbReference type="GO" id="GO:0071555">
    <property type="term" value="P:cell wall organization"/>
    <property type="evidence" value="ECO:0007669"/>
    <property type="project" value="UniProtKB-KW"/>
</dbReference>
<evidence type="ECO:0000256" key="12">
    <source>
        <dbReference type="SAM" id="SignalP"/>
    </source>
</evidence>
<comment type="similarity">
    <text evidence="1 9">Belongs to the peptidase S11 family.</text>
</comment>
<keyword evidence="11" id="KW-0812">Transmembrane</keyword>
<protein>
    <submittedName>
        <fullName evidence="14">D-alanyl-D-alanine carboxypeptidase</fullName>
    </submittedName>
</protein>
<evidence type="ECO:0000256" key="7">
    <source>
        <dbReference type="PIRSR" id="PIRSR618044-1"/>
    </source>
</evidence>
<feature type="domain" description="Peptidase S11 D-alanyl-D-alanine carboxypeptidase A N-terminal" evidence="13">
    <location>
        <begin position="105"/>
        <end position="337"/>
    </location>
</feature>
<accession>A0A541B103</accession>
<evidence type="ECO:0000313" key="15">
    <source>
        <dbReference type="Proteomes" id="UP000316256"/>
    </source>
</evidence>
<name>A0A541B103_9NOCA</name>
<dbReference type="SUPFAM" id="SSF56601">
    <property type="entry name" value="beta-lactamase/transpeptidase-like"/>
    <property type="match status" value="1"/>
</dbReference>
<dbReference type="GO" id="GO:0009002">
    <property type="term" value="F:serine-type D-Ala-D-Ala carboxypeptidase activity"/>
    <property type="evidence" value="ECO:0007669"/>
    <property type="project" value="InterPro"/>
</dbReference>
<dbReference type="InterPro" id="IPR001967">
    <property type="entry name" value="Peptidase_S11_N"/>
</dbReference>
<evidence type="ECO:0000256" key="1">
    <source>
        <dbReference type="ARBA" id="ARBA00007164"/>
    </source>
</evidence>
<evidence type="ECO:0000256" key="8">
    <source>
        <dbReference type="PIRSR" id="PIRSR618044-2"/>
    </source>
</evidence>
<dbReference type="PANTHER" id="PTHR21581:SF33">
    <property type="entry name" value="D-ALANYL-D-ALANINE CARBOXYPEPTIDASE DACB"/>
    <property type="match status" value="1"/>
</dbReference>
<evidence type="ECO:0000256" key="5">
    <source>
        <dbReference type="ARBA" id="ARBA00022984"/>
    </source>
</evidence>
<proteinExistence type="inferred from homology"/>
<feature type="transmembrane region" description="Helical" evidence="11">
    <location>
        <begin position="408"/>
        <end position="428"/>
    </location>
</feature>
<keyword evidence="11" id="KW-1133">Transmembrane helix</keyword>
<dbReference type="GO" id="GO:0008360">
    <property type="term" value="P:regulation of cell shape"/>
    <property type="evidence" value="ECO:0007669"/>
    <property type="project" value="UniProtKB-KW"/>
</dbReference>
<keyword evidence="11" id="KW-0472">Membrane</keyword>
<feature type="compositionally biased region" description="Low complexity" evidence="10">
    <location>
        <begin position="35"/>
        <end position="49"/>
    </location>
</feature>
<organism evidence="14 15">
    <name type="scientific">Rhodococcus spelaei</name>
    <dbReference type="NCBI Taxonomy" id="2546320"/>
    <lineage>
        <taxon>Bacteria</taxon>
        <taxon>Bacillati</taxon>
        <taxon>Actinomycetota</taxon>
        <taxon>Actinomycetes</taxon>
        <taxon>Mycobacteriales</taxon>
        <taxon>Nocardiaceae</taxon>
        <taxon>Rhodococcus</taxon>
    </lineage>
</organism>
<dbReference type="GO" id="GO:0009252">
    <property type="term" value="P:peptidoglycan biosynthetic process"/>
    <property type="evidence" value="ECO:0007669"/>
    <property type="project" value="UniProtKB-KW"/>
</dbReference>
<evidence type="ECO:0000256" key="4">
    <source>
        <dbReference type="ARBA" id="ARBA00022960"/>
    </source>
</evidence>
<dbReference type="InterPro" id="IPR012338">
    <property type="entry name" value="Beta-lactam/transpept-like"/>
</dbReference>
<dbReference type="RefSeq" id="WP_142102181.1">
    <property type="nucleotide sequence ID" value="NZ_VIGH01000009.1"/>
</dbReference>
<feature type="active site" description="Proton acceptor" evidence="7">
    <location>
        <position position="140"/>
    </location>
</feature>
<feature type="compositionally biased region" description="Polar residues" evidence="10">
    <location>
        <begin position="393"/>
        <end position="407"/>
    </location>
</feature>
<dbReference type="PANTHER" id="PTHR21581">
    <property type="entry name" value="D-ALANYL-D-ALANINE CARBOXYPEPTIDASE"/>
    <property type="match status" value="1"/>
</dbReference>
<dbReference type="PRINTS" id="PR00725">
    <property type="entry name" value="DADACBPTASE1"/>
</dbReference>
<keyword evidence="14" id="KW-0645">Protease</keyword>
<feature type="region of interest" description="Disordered" evidence="10">
    <location>
        <begin position="376"/>
        <end position="407"/>
    </location>
</feature>
<feature type="active site" evidence="7">
    <location>
        <position position="192"/>
    </location>
</feature>
<evidence type="ECO:0000313" key="14">
    <source>
        <dbReference type="EMBL" id="TQF65982.1"/>
    </source>
</evidence>
<dbReference type="EMBL" id="VIGH01000009">
    <property type="protein sequence ID" value="TQF65982.1"/>
    <property type="molecule type" value="Genomic_DNA"/>
</dbReference>
<comment type="caution">
    <text evidence="14">The sequence shown here is derived from an EMBL/GenBank/DDBJ whole genome shotgun (WGS) entry which is preliminary data.</text>
</comment>
<keyword evidence="3" id="KW-0378">Hydrolase</keyword>
<evidence type="ECO:0000259" key="13">
    <source>
        <dbReference type="Pfam" id="PF00768"/>
    </source>
</evidence>
<evidence type="ECO:0000256" key="9">
    <source>
        <dbReference type="RuleBase" id="RU004016"/>
    </source>
</evidence>
<evidence type="ECO:0000256" key="10">
    <source>
        <dbReference type="SAM" id="MobiDB-lite"/>
    </source>
</evidence>
<dbReference type="Pfam" id="PF00768">
    <property type="entry name" value="Peptidase_S11"/>
    <property type="match status" value="1"/>
</dbReference>
<keyword evidence="6" id="KW-0961">Cell wall biogenesis/degradation</keyword>
<dbReference type="Proteomes" id="UP000316256">
    <property type="component" value="Unassembled WGS sequence"/>
</dbReference>
<keyword evidence="2 12" id="KW-0732">Signal</keyword>
<dbReference type="AlphaFoldDB" id="A0A541B103"/>
<keyword evidence="5" id="KW-0573">Peptidoglycan synthesis</keyword>
<gene>
    <name evidence="14" type="ORF">FK531_19085</name>
</gene>
<evidence type="ECO:0000256" key="6">
    <source>
        <dbReference type="ARBA" id="ARBA00023316"/>
    </source>
</evidence>
<keyword evidence="4" id="KW-0133">Cell shape</keyword>
<dbReference type="Gene3D" id="3.40.710.10">
    <property type="entry name" value="DD-peptidase/beta-lactamase superfamily"/>
    <property type="match status" value="1"/>
</dbReference>
<sequence>MSARGRTRKAVIAAAAITLIGAPTVAAQPAPPAPSAGTTTSAPFTTPNTDNCPQRTSPPKAIDLSEVPEPGQQAPSALPVPADPVGGNRLGECGAITAQGTPPLPADISATGWVLADLDSGKVIAAKDPHGRYRPASTIKMLLALVALDELDLDKPVVATADDANAEGSSVGLGKNGRYTNRQLFQGLVMASGNDAAHAIAMQLGGVDAAVAKMNARARALGALDTRTATPSGLDGPGMSSSAYDLAVIFRAAMRNKTFADLIHTETVQFPGFPKDPAKPDDKDHPPFTLSNDNKLLYNYDGALGGKTGYTDDARQTFAGAAERNGRRLVVTLMKADVLPIRPWEQAARLLDYGFALSASTSVGTLVEPDSDAAAPVTLAAPPGEHSDRATASAVSASGADSNGTNRVPGTTVALVGGIVIGVLLLAARRLQRRR</sequence>
<feature type="region of interest" description="Disordered" evidence="10">
    <location>
        <begin position="27"/>
        <end position="79"/>
    </location>
</feature>
<reference evidence="14 15" key="1">
    <citation type="submission" date="2019-06" db="EMBL/GenBank/DDBJ databases">
        <title>Rhodococcus spaelei sp. nov., isolated from a cave.</title>
        <authorList>
            <person name="Lee S.D."/>
        </authorList>
    </citation>
    <scope>NUCLEOTIDE SEQUENCE [LARGE SCALE GENOMIC DNA]</scope>
    <source>
        <strain evidence="14 15">C9-5</strain>
    </source>
</reference>
<feature type="binding site" evidence="8">
    <location>
        <position position="307"/>
    </location>
    <ligand>
        <name>substrate</name>
    </ligand>
</feature>